<dbReference type="Proteomes" id="UP000244005">
    <property type="component" value="Unassembled WGS sequence"/>
</dbReference>
<dbReference type="GO" id="GO:0005776">
    <property type="term" value="C:autophagosome"/>
    <property type="evidence" value="ECO:0000318"/>
    <property type="project" value="GO_Central"/>
</dbReference>
<dbReference type="InterPro" id="IPR042527">
    <property type="entry name" value="Atg5_UblA_dom_sf"/>
</dbReference>
<dbReference type="GO" id="GO:0034727">
    <property type="term" value="P:piecemeal microautophagy of the nucleus"/>
    <property type="evidence" value="ECO:0000318"/>
    <property type="project" value="GO_Central"/>
</dbReference>
<dbReference type="PANTHER" id="PTHR13040:SF2">
    <property type="entry name" value="AUTOPHAGY PROTEIN 5"/>
    <property type="match status" value="1"/>
</dbReference>
<evidence type="ECO:0000259" key="8">
    <source>
        <dbReference type="Pfam" id="PF20637"/>
    </source>
</evidence>
<dbReference type="Gramene" id="Mp1g12840.1">
    <property type="protein sequence ID" value="Mp1g12840.1.cds"/>
    <property type="gene ID" value="Mp1g12840"/>
</dbReference>
<organism evidence="10 11">
    <name type="scientific">Marchantia polymorpha</name>
    <name type="common">Common liverwort</name>
    <name type="synonym">Marchantia aquatica</name>
    <dbReference type="NCBI Taxonomy" id="3197"/>
    <lineage>
        <taxon>Eukaryota</taxon>
        <taxon>Viridiplantae</taxon>
        <taxon>Streptophyta</taxon>
        <taxon>Embryophyta</taxon>
        <taxon>Marchantiophyta</taxon>
        <taxon>Marchantiopsida</taxon>
        <taxon>Marchantiidae</taxon>
        <taxon>Marchantiales</taxon>
        <taxon>Marchantiaceae</taxon>
        <taxon>Marchantia</taxon>
    </lineage>
</organism>
<evidence type="ECO:0000256" key="1">
    <source>
        <dbReference type="ARBA" id="ARBA00006910"/>
    </source>
</evidence>
<keyword evidence="3 5" id="KW-0832">Ubl conjugation</keyword>
<evidence type="ECO:0000256" key="2">
    <source>
        <dbReference type="ARBA" id="ARBA00022499"/>
    </source>
</evidence>
<dbReference type="InterPro" id="IPR007239">
    <property type="entry name" value="Atg5"/>
</dbReference>
<feature type="compositionally biased region" description="Basic and acidic residues" evidence="6">
    <location>
        <begin position="217"/>
        <end position="226"/>
    </location>
</feature>
<dbReference type="InterPro" id="IPR042526">
    <property type="entry name" value="Atg5_HR"/>
</dbReference>
<feature type="domain" description="Autophagy protein ATG5 UblA" evidence="9">
    <location>
        <begin position="26"/>
        <end position="119"/>
    </location>
</feature>
<comment type="function">
    <text evidence="5">Required for autophagy.</text>
</comment>
<dbReference type="GO" id="GO:0034274">
    <property type="term" value="C:Atg12-Atg5-Atg16 complex"/>
    <property type="evidence" value="ECO:0000318"/>
    <property type="project" value="GO_Central"/>
</dbReference>
<feature type="region of interest" description="Disordered" evidence="6">
    <location>
        <begin position="296"/>
        <end position="337"/>
    </location>
</feature>
<dbReference type="Pfam" id="PF20637">
    <property type="entry name" value="ATG5_HBR"/>
    <property type="match status" value="1"/>
</dbReference>
<keyword evidence="4 5" id="KW-0072">Autophagy</keyword>
<accession>A0A2R6XEU8</accession>
<evidence type="ECO:0000256" key="5">
    <source>
        <dbReference type="RuleBase" id="RU361202"/>
    </source>
</evidence>
<dbReference type="EMBL" id="KZ772691">
    <property type="protein sequence ID" value="PTQ44619.1"/>
    <property type="molecule type" value="Genomic_DNA"/>
</dbReference>
<dbReference type="GO" id="GO:0000045">
    <property type="term" value="P:autophagosome assembly"/>
    <property type="evidence" value="ECO:0000318"/>
    <property type="project" value="GO_Central"/>
</dbReference>
<keyword evidence="5" id="KW-0963">Cytoplasm</keyword>
<dbReference type="Pfam" id="PF04106">
    <property type="entry name" value="ATG5_UblB"/>
    <property type="match status" value="1"/>
</dbReference>
<dbReference type="GO" id="GO:0000423">
    <property type="term" value="P:mitophagy"/>
    <property type="evidence" value="ECO:0000318"/>
    <property type="project" value="GO_Central"/>
</dbReference>
<protein>
    <recommendedName>
        <fullName evidence="5">Autophagy protein 5</fullName>
    </recommendedName>
</protein>
<dbReference type="OrthoDB" id="272162at2759"/>
<feature type="domain" description="Autophagy protein ATG5 alpha-helical bundle region" evidence="8">
    <location>
        <begin position="133"/>
        <end position="187"/>
    </location>
</feature>
<feature type="compositionally biased region" description="Polar residues" evidence="6">
    <location>
        <begin position="195"/>
        <end position="214"/>
    </location>
</feature>
<reference evidence="11" key="1">
    <citation type="journal article" date="2017" name="Cell">
        <title>Insights into land plant evolution garnered from the Marchantia polymorpha genome.</title>
        <authorList>
            <person name="Bowman J.L."/>
            <person name="Kohchi T."/>
            <person name="Yamato K.T."/>
            <person name="Jenkins J."/>
            <person name="Shu S."/>
            <person name="Ishizaki K."/>
            <person name="Yamaoka S."/>
            <person name="Nishihama R."/>
            <person name="Nakamura Y."/>
            <person name="Berger F."/>
            <person name="Adam C."/>
            <person name="Aki S.S."/>
            <person name="Althoff F."/>
            <person name="Araki T."/>
            <person name="Arteaga-Vazquez M.A."/>
            <person name="Balasubrmanian S."/>
            <person name="Barry K."/>
            <person name="Bauer D."/>
            <person name="Boehm C.R."/>
            <person name="Briginshaw L."/>
            <person name="Caballero-Perez J."/>
            <person name="Catarino B."/>
            <person name="Chen F."/>
            <person name="Chiyoda S."/>
            <person name="Chovatia M."/>
            <person name="Davies K.M."/>
            <person name="Delmans M."/>
            <person name="Demura T."/>
            <person name="Dierschke T."/>
            <person name="Dolan L."/>
            <person name="Dorantes-Acosta A.E."/>
            <person name="Eklund D.M."/>
            <person name="Florent S.N."/>
            <person name="Flores-Sandoval E."/>
            <person name="Fujiyama A."/>
            <person name="Fukuzawa H."/>
            <person name="Galik B."/>
            <person name="Grimanelli D."/>
            <person name="Grimwood J."/>
            <person name="Grossniklaus U."/>
            <person name="Hamada T."/>
            <person name="Haseloff J."/>
            <person name="Hetherington A.J."/>
            <person name="Higo A."/>
            <person name="Hirakawa Y."/>
            <person name="Hundley H.N."/>
            <person name="Ikeda Y."/>
            <person name="Inoue K."/>
            <person name="Inoue S.I."/>
            <person name="Ishida S."/>
            <person name="Jia Q."/>
            <person name="Kakita M."/>
            <person name="Kanazawa T."/>
            <person name="Kawai Y."/>
            <person name="Kawashima T."/>
            <person name="Kennedy M."/>
            <person name="Kinose K."/>
            <person name="Kinoshita T."/>
            <person name="Kohara Y."/>
            <person name="Koide E."/>
            <person name="Komatsu K."/>
            <person name="Kopischke S."/>
            <person name="Kubo M."/>
            <person name="Kyozuka J."/>
            <person name="Lagercrantz U."/>
            <person name="Lin S.S."/>
            <person name="Lindquist E."/>
            <person name="Lipzen A.M."/>
            <person name="Lu C.W."/>
            <person name="De Luna E."/>
            <person name="Martienssen R.A."/>
            <person name="Minamino N."/>
            <person name="Mizutani M."/>
            <person name="Mizutani M."/>
            <person name="Mochizuki N."/>
            <person name="Monte I."/>
            <person name="Mosher R."/>
            <person name="Nagasaki H."/>
            <person name="Nakagami H."/>
            <person name="Naramoto S."/>
            <person name="Nishitani K."/>
            <person name="Ohtani M."/>
            <person name="Okamoto T."/>
            <person name="Okumura M."/>
            <person name="Phillips J."/>
            <person name="Pollak B."/>
            <person name="Reinders A."/>
            <person name="Rovekamp M."/>
            <person name="Sano R."/>
            <person name="Sawa S."/>
            <person name="Schmid M.W."/>
            <person name="Shirakawa M."/>
            <person name="Solano R."/>
            <person name="Spunde A."/>
            <person name="Suetsugu N."/>
            <person name="Sugano S."/>
            <person name="Sugiyama A."/>
            <person name="Sun R."/>
            <person name="Suzuki Y."/>
            <person name="Takenaka M."/>
            <person name="Takezawa D."/>
            <person name="Tomogane H."/>
            <person name="Tsuzuki M."/>
            <person name="Ueda T."/>
            <person name="Umeda M."/>
            <person name="Ward J.M."/>
            <person name="Watanabe Y."/>
            <person name="Yazaki K."/>
            <person name="Yokoyama R."/>
            <person name="Yoshitake Y."/>
            <person name="Yotsui I."/>
            <person name="Zachgo S."/>
            <person name="Schmutz J."/>
        </authorList>
    </citation>
    <scope>NUCLEOTIDE SEQUENCE [LARGE SCALE GENOMIC DNA]</scope>
    <source>
        <strain evidence="11">Tak-1</strain>
    </source>
</reference>
<evidence type="ECO:0000259" key="9">
    <source>
        <dbReference type="Pfam" id="PF20638"/>
    </source>
</evidence>
<dbReference type="InterPro" id="IPR048939">
    <property type="entry name" value="ATG5_UblA"/>
</dbReference>
<gene>
    <name evidence="10" type="ORF">MARPO_0019s0054</name>
</gene>
<dbReference type="GO" id="GO:0034045">
    <property type="term" value="C:phagophore assembly site membrane"/>
    <property type="evidence" value="ECO:0000318"/>
    <property type="project" value="GO_Central"/>
</dbReference>
<feature type="domain" description="Autophagy protein ATG5 UblB" evidence="7">
    <location>
        <begin position="233"/>
        <end position="439"/>
    </location>
</feature>
<keyword evidence="2 5" id="KW-1017">Isopeptide bond</keyword>
<dbReference type="OMA" id="FPLKWYI"/>
<dbReference type="Gene3D" id="3.10.20.90">
    <property type="entry name" value="Phosphatidylinositol 3-kinase Catalytic Subunit, Chain A, domain 1"/>
    <property type="match status" value="1"/>
</dbReference>
<dbReference type="GO" id="GO:0006995">
    <property type="term" value="P:cellular response to nitrogen starvation"/>
    <property type="evidence" value="ECO:0000318"/>
    <property type="project" value="GO_Central"/>
</dbReference>
<dbReference type="EMBL" id="KZ772691">
    <property type="protein sequence ID" value="PTQ44621.1"/>
    <property type="molecule type" value="Genomic_DNA"/>
</dbReference>
<dbReference type="AlphaFoldDB" id="A0A2R6XEU8"/>
<dbReference type="FunFam" id="3.10.20.620:FF:000002">
    <property type="entry name" value="Autophagy protein 5"/>
    <property type="match status" value="1"/>
</dbReference>
<sequence>MGNEDEDGKTGEEDFAVRAFEARKHVWMGAIPLLVHLHESEVTSLPAPTPLLILAPRNGYLPLLADSIKPHFQSTLPPGSDTIWFDYEGLPLKWHIPTGVLFDLLCAEPERPWNLTVHFRAYPFDLLSPCEGEDSVKWNFVNALKEASYVMFGSTKSVMNLSQTEQSDLWKSVVKGDLESYDHIFSRSKPGMNLNSNAPWNTGRSASHRPSSADSELENKRTRAGEGVRPGRLPMRFYIRSVKEKFDDFCDSSPVDSWDQLVYMTRPIDVPKDKETVLTLRDALMKVVPHLFSSKSPIVNNESDESRRSPESSAESDPAKLGEVSDQDTGNEKLEPEVGDIVVVAPLPCGADETGDSHEALEEESRMNAQDPCGNLYEFGDEDKLLTTTGGLWEGLKVQSAKQFEGVVRIQGIELNLDIPLDWVARNLCGPEMFIHLCICTWVSR</sequence>
<evidence type="ECO:0000313" key="11">
    <source>
        <dbReference type="Proteomes" id="UP000244005"/>
    </source>
</evidence>
<evidence type="ECO:0000313" key="10">
    <source>
        <dbReference type="EMBL" id="PTQ44621.1"/>
    </source>
</evidence>
<name>A0A2R6XEU8_MARPO</name>
<evidence type="ECO:0000259" key="7">
    <source>
        <dbReference type="Pfam" id="PF04106"/>
    </source>
</evidence>
<dbReference type="InterPro" id="IPR048318">
    <property type="entry name" value="ATG5_UblB"/>
</dbReference>
<proteinExistence type="inferred from homology"/>
<dbReference type="Gene3D" id="3.10.20.620">
    <property type="match status" value="1"/>
</dbReference>
<reference evidence="10" key="2">
    <citation type="submission" date="2017-12" db="EMBL/GenBank/DDBJ databases">
        <title>WGS assembly of Marchantia polymorpha.</title>
        <authorList>
            <person name="Bowman J.L."/>
            <person name="Kohchi T."/>
            <person name="Yamato K.T."/>
            <person name="Jenkins J."/>
            <person name="Shu S."/>
            <person name="Ishizaki K."/>
            <person name="Yamaoka S."/>
            <person name="Nishihama R."/>
            <person name="Nakamura Y."/>
            <person name="Berger F."/>
            <person name="Adam C."/>
            <person name="Aki S.S."/>
            <person name="Althoff F."/>
            <person name="Araki T."/>
            <person name="Arteaga-Vazquez M.A."/>
            <person name="Balasubrmanian S."/>
            <person name="Bauer D."/>
            <person name="Boehm C.R."/>
            <person name="Briginshaw L."/>
            <person name="Caballero-Perez J."/>
            <person name="Catarino B."/>
            <person name="Chen F."/>
            <person name="Chiyoda S."/>
            <person name="Chovatia M."/>
            <person name="Davies K.M."/>
            <person name="Delmans M."/>
            <person name="Demura T."/>
            <person name="Dierschke T."/>
            <person name="Dolan L."/>
            <person name="Dorantes-Acosta A.E."/>
            <person name="Eklund D.M."/>
            <person name="Florent S.N."/>
            <person name="Flores-Sandoval E."/>
            <person name="Fujiyama A."/>
            <person name="Fukuzawa H."/>
            <person name="Galik B."/>
            <person name="Grimanelli D."/>
            <person name="Grimwood J."/>
            <person name="Grossniklaus U."/>
            <person name="Hamada T."/>
            <person name="Haseloff J."/>
            <person name="Hetherington A.J."/>
            <person name="Higo A."/>
            <person name="Hirakawa Y."/>
            <person name="Hundley H.N."/>
            <person name="Ikeda Y."/>
            <person name="Inoue K."/>
            <person name="Inoue S."/>
            <person name="Ishida S."/>
            <person name="Jia Q."/>
            <person name="Kakita M."/>
            <person name="Kanazawa T."/>
            <person name="Kawai Y."/>
            <person name="Kawashima T."/>
            <person name="Kennedy M."/>
            <person name="Kinose K."/>
            <person name="Kinoshita T."/>
            <person name="Kohara Y."/>
            <person name="Koide E."/>
            <person name="Komatsu K."/>
            <person name="Kopischke S."/>
            <person name="Kubo M."/>
            <person name="Kyozuka J."/>
            <person name="Lagercrantz U."/>
            <person name="Lin S.S."/>
            <person name="Lindquist E."/>
            <person name="Lipzen A.M."/>
            <person name="Lu C."/>
            <person name="Luna E.D."/>
            <person name="Martienssen R.A."/>
            <person name="Minamino N."/>
            <person name="Mizutani M."/>
            <person name="Mizutani M."/>
            <person name="Mochizuki N."/>
            <person name="Monte I."/>
            <person name="Mosher R."/>
            <person name="Nagasaki H."/>
            <person name="Nakagami H."/>
            <person name="Naramoto S."/>
            <person name="Nishitani K."/>
            <person name="Ohtani M."/>
            <person name="Okamoto T."/>
            <person name="Okumura M."/>
            <person name="Phillips J."/>
            <person name="Pollak B."/>
            <person name="Reinders A."/>
            <person name="Roevekamp M."/>
            <person name="Sano R."/>
            <person name="Sawa S."/>
            <person name="Schmid M.W."/>
            <person name="Shirakawa M."/>
            <person name="Solano R."/>
            <person name="Spunde A."/>
            <person name="Suetsugu N."/>
            <person name="Sugano S."/>
            <person name="Sugiyama A."/>
            <person name="Sun R."/>
            <person name="Suzuki Y."/>
            <person name="Takenaka M."/>
            <person name="Takezawa D."/>
            <person name="Tomogane H."/>
            <person name="Tsuzuki M."/>
            <person name="Ueda T."/>
            <person name="Umeda M."/>
            <person name="Ward J.M."/>
            <person name="Watanabe Y."/>
            <person name="Yazaki K."/>
            <person name="Yokoyama R."/>
            <person name="Yoshitake Y."/>
            <person name="Yotsui I."/>
            <person name="Zachgo S."/>
            <person name="Schmutz J."/>
        </authorList>
    </citation>
    <scope>NUCLEOTIDE SEQUENCE [LARGE SCALE GENOMIC DNA]</scope>
    <source>
        <strain evidence="10">Tak-1</strain>
    </source>
</reference>
<dbReference type="GO" id="GO:0035973">
    <property type="term" value="P:aggrephagy"/>
    <property type="evidence" value="ECO:0000318"/>
    <property type="project" value="GO_Central"/>
</dbReference>
<feature type="region of interest" description="Disordered" evidence="6">
    <location>
        <begin position="195"/>
        <end position="228"/>
    </location>
</feature>
<dbReference type="Pfam" id="PF20638">
    <property type="entry name" value="ATG5_UblA"/>
    <property type="match status" value="1"/>
</dbReference>
<evidence type="ECO:0000256" key="4">
    <source>
        <dbReference type="ARBA" id="ARBA00023006"/>
    </source>
</evidence>
<evidence type="ECO:0000256" key="3">
    <source>
        <dbReference type="ARBA" id="ARBA00022843"/>
    </source>
</evidence>
<comment type="subunit">
    <text evidence="5">Conjugated with ATG12.</text>
</comment>
<keyword evidence="11" id="KW-1185">Reference proteome</keyword>
<evidence type="ECO:0000256" key="6">
    <source>
        <dbReference type="SAM" id="MobiDB-lite"/>
    </source>
</evidence>
<dbReference type="InterPro" id="IPR048940">
    <property type="entry name" value="ATG5_HBR"/>
</dbReference>
<dbReference type="Gene3D" id="1.10.246.190">
    <property type="entry name" value="Autophagy protein Apg5, helix rich domain"/>
    <property type="match status" value="1"/>
</dbReference>
<keyword evidence="5" id="KW-0813">Transport</keyword>
<comment type="similarity">
    <text evidence="1 5">Belongs to the ATG5 family.</text>
</comment>
<dbReference type="GO" id="GO:0061908">
    <property type="term" value="C:phagophore"/>
    <property type="evidence" value="ECO:0000318"/>
    <property type="project" value="GO_Central"/>
</dbReference>
<dbReference type="PANTHER" id="PTHR13040">
    <property type="entry name" value="AUTOPHAGY PROTEIN 5"/>
    <property type="match status" value="1"/>
</dbReference>
<comment type="subcellular location">
    <subcellularLocation>
        <location evidence="5">Cytoplasm</location>
    </subcellularLocation>
</comment>